<accession>A0A7J7GQN0</accession>
<gene>
    <name evidence="2" type="ORF">HYC85_020735</name>
</gene>
<evidence type="ECO:0000313" key="2">
    <source>
        <dbReference type="EMBL" id="KAF5943093.1"/>
    </source>
</evidence>
<reference evidence="2 3" key="2">
    <citation type="submission" date="2020-07" db="EMBL/GenBank/DDBJ databases">
        <title>Genome assembly of wild tea tree DASZ reveals pedigree and selection history of tea varieties.</title>
        <authorList>
            <person name="Zhang W."/>
        </authorList>
    </citation>
    <scope>NUCLEOTIDE SEQUENCE [LARGE SCALE GENOMIC DNA]</scope>
    <source>
        <strain evidence="3">cv. G240</strain>
        <tissue evidence="2">Leaf</tissue>
    </source>
</reference>
<dbReference type="AlphaFoldDB" id="A0A7J7GQN0"/>
<evidence type="ECO:0000313" key="3">
    <source>
        <dbReference type="Proteomes" id="UP000593564"/>
    </source>
</evidence>
<evidence type="ECO:0000256" key="1">
    <source>
        <dbReference type="SAM" id="MobiDB-lite"/>
    </source>
</evidence>
<reference evidence="3" key="1">
    <citation type="journal article" date="2020" name="Nat. Commun.">
        <title>Genome assembly of wild tea tree DASZ reveals pedigree and selection history of tea varieties.</title>
        <authorList>
            <person name="Zhang W."/>
            <person name="Zhang Y."/>
            <person name="Qiu H."/>
            <person name="Guo Y."/>
            <person name="Wan H."/>
            <person name="Zhang X."/>
            <person name="Scossa F."/>
            <person name="Alseekh S."/>
            <person name="Zhang Q."/>
            <person name="Wang P."/>
            <person name="Xu L."/>
            <person name="Schmidt M.H."/>
            <person name="Jia X."/>
            <person name="Li D."/>
            <person name="Zhu A."/>
            <person name="Guo F."/>
            <person name="Chen W."/>
            <person name="Ni D."/>
            <person name="Usadel B."/>
            <person name="Fernie A.R."/>
            <person name="Wen W."/>
        </authorList>
    </citation>
    <scope>NUCLEOTIDE SEQUENCE [LARGE SCALE GENOMIC DNA]</scope>
    <source>
        <strain evidence="3">cv. G240</strain>
    </source>
</reference>
<keyword evidence="3" id="KW-1185">Reference proteome</keyword>
<dbReference type="EMBL" id="JACBKZ010000009">
    <property type="protein sequence ID" value="KAF5943093.1"/>
    <property type="molecule type" value="Genomic_DNA"/>
</dbReference>
<feature type="compositionally biased region" description="Basic and acidic residues" evidence="1">
    <location>
        <begin position="32"/>
        <end position="57"/>
    </location>
</feature>
<dbReference type="Proteomes" id="UP000593564">
    <property type="component" value="Unassembled WGS sequence"/>
</dbReference>
<feature type="region of interest" description="Disordered" evidence="1">
    <location>
        <begin position="1"/>
        <end position="57"/>
    </location>
</feature>
<name>A0A7J7GQN0_CAMSI</name>
<proteinExistence type="predicted"/>
<comment type="caution">
    <text evidence="2">The sequence shown here is derived from an EMBL/GenBank/DDBJ whole genome shotgun (WGS) entry which is preliminary data.</text>
</comment>
<sequence>MKEESTTRKTFAFQEKKKNHKSWGLSTSSSSSRERERERDLENNKSDREGHDDHSSS</sequence>
<protein>
    <submittedName>
        <fullName evidence="2">Uncharacterized protein</fullName>
    </submittedName>
</protein>
<organism evidence="2 3">
    <name type="scientific">Camellia sinensis</name>
    <name type="common">Tea plant</name>
    <name type="synonym">Thea sinensis</name>
    <dbReference type="NCBI Taxonomy" id="4442"/>
    <lineage>
        <taxon>Eukaryota</taxon>
        <taxon>Viridiplantae</taxon>
        <taxon>Streptophyta</taxon>
        <taxon>Embryophyta</taxon>
        <taxon>Tracheophyta</taxon>
        <taxon>Spermatophyta</taxon>
        <taxon>Magnoliopsida</taxon>
        <taxon>eudicotyledons</taxon>
        <taxon>Gunneridae</taxon>
        <taxon>Pentapetalae</taxon>
        <taxon>asterids</taxon>
        <taxon>Ericales</taxon>
        <taxon>Theaceae</taxon>
        <taxon>Camellia</taxon>
    </lineage>
</organism>